<protein>
    <submittedName>
        <fullName evidence="7">Gamma-interferon-inducible lysosomal thiol reductase</fullName>
    </submittedName>
</protein>
<comment type="subcellular location">
    <subcellularLocation>
        <location evidence="1">Secreted</location>
    </subcellularLocation>
</comment>
<dbReference type="InterPro" id="IPR036249">
    <property type="entry name" value="Thioredoxin-like_sf"/>
</dbReference>
<reference evidence="7" key="2">
    <citation type="submission" date="2014-07" db="EMBL/GenBank/DDBJ databases">
        <authorList>
            <person name="Hull J."/>
        </authorList>
    </citation>
    <scope>NUCLEOTIDE SEQUENCE</scope>
</reference>
<organism evidence="7">
    <name type="scientific">Lygus hesperus</name>
    <name type="common">Western plant bug</name>
    <dbReference type="NCBI Taxonomy" id="30085"/>
    <lineage>
        <taxon>Eukaryota</taxon>
        <taxon>Metazoa</taxon>
        <taxon>Ecdysozoa</taxon>
        <taxon>Arthropoda</taxon>
        <taxon>Hexapoda</taxon>
        <taxon>Insecta</taxon>
        <taxon>Pterygota</taxon>
        <taxon>Neoptera</taxon>
        <taxon>Paraneoptera</taxon>
        <taxon>Hemiptera</taxon>
        <taxon>Heteroptera</taxon>
        <taxon>Panheteroptera</taxon>
        <taxon>Cimicomorpha</taxon>
        <taxon>Miridae</taxon>
        <taxon>Mirini</taxon>
        <taxon>Lygus</taxon>
    </lineage>
</organism>
<dbReference type="InterPro" id="IPR004911">
    <property type="entry name" value="Interferon-induced_GILT"/>
</dbReference>
<feature type="chain" id="PRO_5002052709" evidence="6">
    <location>
        <begin position="20"/>
        <end position="207"/>
    </location>
</feature>
<evidence type="ECO:0000313" key="7">
    <source>
        <dbReference type="EMBL" id="JAG38625.1"/>
    </source>
</evidence>
<evidence type="ECO:0000256" key="5">
    <source>
        <dbReference type="ARBA" id="ARBA00023180"/>
    </source>
</evidence>
<evidence type="ECO:0000256" key="4">
    <source>
        <dbReference type="ARBA" id="ARBA00022729"/>
    </source>
</evidence>
<dbReference type="EMBL" id="GBHO01004979">
    <property type="protein sequence ID" value="JAG38625.1"/>
    <property type="molecule type" value="Transcribed_RNA"/>
</dbReference>
<dbReference type="AlphaFoldDB" id="A0A0A9ZA22"/>
<dbReference type="Gene3D" id="3.40.30.10">
    <property type="entry name" value="Glutaredoxin"/>
    <property type="match status" value="1"/>
</dbReference>
<comment type="similarity">
    <text evidence="2">Belongs to the GILT family.</text>
</comment>
<name>A0A0A9ZA22_LYGHE</name>
<dbReference type="PANTHER" id="PTHR13234:SF8">
    <property type="entry name" value="GAMMA-INTERFERON-INDUCIBLE LYSOSOMAL THIOL REDUCTASE"/>
    <property type="match status" value="1"/>
</dbReference>
<dbReference type="PANTHER" id="PTHR13234">
    <property type="entry name" value="GAMMA-INTERFERON INDUCIBLE LYSOSOMAL THIOL REDUCTASE GILT"/>
    <property type="match status" value="1"/>
</dbReference>
<keyword evidence="5" id="KW-0325">Glycoprotein</keyword>
<reference evidence="7" key="1">
    <citation type="journal article" date="2014" name="PLoS ONE">
        <title>Transcriptome-Based Identification of ABC Transporters in the Western Tarnished Plant Bug Lygus hesperus.</title>
        <authorList>
            <person name="Hull J.J."/>
            <person name="Chaney K."/>
            <person name="Geib S.M."/>
            <person name="Fabrick J.A."/>
            <person name="Brent C.S."/>
            <person name="Walsh D."/>
            <person name="Lavine L.C."/>
        </authorList>
    </citation>
    <scope>NUCLEOTIDE SEQUENCE</scope>
</reference>
<feature type="signal peptide" evidence="6">
    <location>
        <begin position="1"/>
        <end position="19"/>
    </location>
</feature>
<proteinExistence type="inferred from homology"/>
<evidence type="ECO:0000256" key="2">
    <source>
        <dbReference type="ARBA" id="ARBA00005679"/>
    </source>
</evidence>
<dbReference type="SUPFAM" id="SSF52833">
    <property type="entry name" value="Thioredoxin-like"/>
    <property type="match status" value="1"/>
</dbReference>
<dbReference type="GO" id="GO:0005576">
    <property type="term" value="C:extracellular region"/>
    <property type="evidence" value="ECO:0007669"/>
    <property type="project" value="UniProtKB-SubCell"/>
</dbReference>
<gene>
    <name evidence="7" type="primary">Ifi30</name>
    <name evidence="7" type="ORF">CM83_35648</name>
</gene>
<keyword evidence="4 6" id="KW-0732">Signal</keyword>
<keyword evidence="3" id="KW-0964">Secreted</keyword>
<evidence type="ECO:0000256" key="1">
    <source>
        <dbReference type="ARBA" id="ARBA00004613"/>
    </source>
</evidence>
<accession>A0A0A9ZA22</accession>
<dbReference type="GO" id="GO:0016671">
    <property type="term" value="F:oxidoreductase activity, acting on a sulfur group of donors, disulfide as acceptor"/>
    <property type="evidence" value="ECO:0007669"/>
    <property type="project" value="InterPro"/>
</dbReference>
<evidence type="ECO:0000256" key="3">
    <source>
        <dbReference type="ARBA" id="ARBA00022525"/>
    </source>
</evidence>
<sequence length="207" mass="22715">MIVLAILFMTSVFLIPSEGMSSDTKVHLSVYYESLCPFCRRFFANQLKPTSLALSDYMETHLVPFGITDVYHVGKQVIFSCQHLYKECRDNIIQACALARMSGQSNLNQVLMASCILELADQDPEIIGPECCKKFGLDWSDVSACTTGPEGTKLMLKYANETISAKIHGVPHTTIDGHAVSEGDLKKSVCDHLALKGITPVACKGVH</sequence>
<evidence type="ECO:0000256" key="6">
    <source>
        <dbReference type="SAM" id="SignalP"/>
    </source>
</evidence>
<dbReference type="Pfam" id="PF03227">
    <property type="entry name" value="GILT"/>
    <property type="match status" value="1"/>
</dbReference>